<comment type="caution">
    <text evidence="1">The sequence shown here is derived from an EMBL/GenBank/DDBJ whole genome shotgun (WGS) entry which is preliminary data.</text>
</comment>
<name>A0A9W4MCN0_9ACTN</name>
<gene>
    <name evidence="1" type="ORF">SBRY_50078</name>
</gene>
<protein>
    <submittedName>
        <fullName evidence="1">Uncharacterized protein</fullName>
    </submittedName>
</protein>
<dbReference type="EMBL" id="CAJVAX010000019">
    <property type="protein sequence ID" value="CAG7649366.1"/>
    <property type="molecule type" value="Genomic_DNA"/>
</dbReference>
<organism evidence="1 2">
    <name type="scientific">Actinacidiphila bryophytorum</name>
    <dbReference type="NCBI Taxonomy" id="1436133"/>
    <lineage>
        <taxon>Bacteria</taxon>
        <taxon>Bacillati</taxon>
        <taxon>Actinomycetota</taxon>
        <taxon>Actinomycetes</taxon>
        <taxon>Kitasatosporales</taxon>
        <taxon>Streptomycetaceae</taxon>
        <taxon>Actinacidiphila</taxon>
    </lineage>
</organism>
<evidence type="ECO:0000313" key="2">
    <source>
        <dbReference type="Proteomes" id="UP001153328"/>
    </source>
</evidence>
<evidence type="ECO:0000313" key="1">
    <source>
        <dbReference type="EMBL" id="CAG7649366.1"/>
    </source>
</evidence>
<keyword evidence="2" id="KW-1185">Reference proteome</keyword>
<reference evidence="1" key="1">
    <citation type="submission" date="2021-06" db="EMBL/GenBank/DDBJ databases">
        <authorList>
            <person name="Arsene-Ploetze F."/>
        </authorList>
    </citation>
    <scope>NUCLEOTIDE SEQUENCE</scope>
    <source>
        <strain evidence="1">SBRY1</strain>
    </source>
</reference>
<dbReference type="AlphaFoldDB" id="A0A9W4MCN0"/>
<sequence>MDPGDVELKLRCVLQAHVAGDHQALVRELADSKDRSLWTAWSDGQDPAELSVRSDCPARRADEACCSFAHHPGSHTYDVADPCNLPVHQPRFPNP</sequence>
<proteinExistence type="predicted"/>
<dbReference type="RefSeq" id="WP_205043940.1">
    <property type="nucleotide sequence ID" value="NZ_CAJVAX010000019.1"/>
</dbReference>
<accession>A0A9W4MCN0</accession>
<dbReference type="Proteomes" id="UP001153328">
    <property type="component" value="Unassembled WGS sequence"/>
</dbReference>